<evidence type="ECO:0000313" key="1">
    <source>
        <dbReference type="EMBL" id="MDY7256523.1"/>
    </source>
</evidence>
<dbReference type="Gene3D" id="2.10.10.20">
    <property type="entry name" value="Carbohydrate-binding module superfamily 5/12"/>
    <property type="match status" value="1"/>
</dbReference>
<protein>
    <submittedName>
        <fullName evidence="1">Uncharacterized protein</fullName>
    </submittedName>
</protein>
<gene>
    <name evidence="1" type="ORF">QHG74_02150</name>
</gene>
<dbReference type="EMBL" id="JARZAK010000001">
    <property type="protein sequence ID" value="MDY7256523.1"/>
    <property type="molecule type" value="Genomic_DNA"/>
</dbReference>
<keyword evidence="2" id="KW-1185">Reference proteome</keyword>
<reference evidence="1 2" key="1">
    <citation type="submission" date="2023-04" db="EMBL/GenBank/DDBJ databases">
        <title>Bacteroides pacosi sp. nov., isolated from the fecal material of an alpaca.</title>
        <authorList>
            <person name="Miller S."/>
            <person name="Hendry M."/>
            <person name="King J."/>
            <person name="Sankaranarayanan K."/>
            <person name="Lawson P.A."/>
        </authorList>
    </citation>
    <scope>NUCLEOTIDE SEQUENCE [LARGE SCALE GENOMIC DNA]</scope>
    <source>
        <strain evidence="1 2">A2-P53</strain>
    </source>
</reference>
<proteinExistence type="predicted"/>
<sequence>MIVARGQITISVTKDGQYPVQEFAKSTSSTVAPTSGWVKTPPACSTTEYLWMRTGVVIPPATSPASWATVRIGAINGATGEQGEKGEIGLPGSLLRPRGEWKANTNYVNNTQYRDTIIYNGNTYSCRADHNSGSSFDVTKWTLFNDFVNVATQLLVAQNATIDILGTSGLFVGNLSKTQGWLITGGSIKHNVTGLELTVDGKLSLPATGAILVGNKTFITDGKIVTDFIDVKTLEVEKLKGATGTFKSLQGTKLVNNKEVVMCEIGFSPTEGKMYFEGDMQHQGTYKDPVKGERSFRFYTADLWCRGQFGHYQMTSLLFNSASTSDFFAHIYNYGTDTTYHKYAQAGQPIDCIFLEGSGNYVLYVCDSPRRKFLTVVNASGYPKRVMMVYQDSRTDTIEPYRFKIFVTAETNTSKPNPSSTVNLHALQ</sequence>
<accession>A0ABU5HLQ1</accession>
<organism evidence="1 2">
    <name type="scientific">Bacteroides vicugnae</name>
    <dbReference type="NCBI Taxonomy" id="3037989"/>
    <lineage>
        <taxon>Bacteria</taxon>
        <taxon>Pseudomonadati</taxon>
        <taxon>Bacteroidota</taxon>
        <taxon>Bacteroidia</taxon>
        <taxon>Bacteroidales</taxon>
        <taxon>Bacteroidaceae</taxon>
        <taxon>Bacteroides</taxon>
    </lineage>
</organism>
<comment type="caution">
    <text evidence="1">The sequence shown here is derived from an EMBL/GenBank/DDBJ whole genome shotgun (WGS) entry which is preliminary data.</text>
</comment>
<dbReference type="Proteomes" id="UP001292913">
    <property type="component" value="Unassembled WGS sequence"/>
</dbReference>
<evidence type="ECO:0000313" key="2">
    <source>
        <dbReference type="Proteomes" id="UP001292913"/>
    </source>
</evidence>
<dbReference type="RefSeq" id="WP_322019180.1">
    <property type="nucleotide sequence ID" value="NZ_JARZAK010000001.1"/>
</dbReference>
<name>A0ABU5HLQ1_9BACE</name>